<dbReference type="Proteomes" id="UP001358417">
    <property type="component" value="Unassembled WGS sequence"/>
</dbReference>
<feature type="region of interest" description="Disordered" evidence="1">
    <location>
        <begin position="537"/>
        <end position="656"/>
    </location>
</feature>
<accession>A0AAV9NTD6</accession>
<gene>
    <name evidence="2" type="ORF">LTR84_005287</name>
</gene>
<protein>
    <submittedName>
        <fullName evidence="2">Uncharacterized protein</fullName>
    </submittedName>
</protein>
<organism evidence="2 3">
    <name type="scientific">Exophiala bonariae</name>
    <dbReference type="NCBI Taxonomy" id="1690606"/>
    <lineage>
        <taxon>Eukaryota</taxon>
        <taxon>Fungi</taxon>
        <taxon>Dikarya</taxon>
        <taxon>Ascomycota</taxon>
        <taxon>Pezizomycotina</taxon>
        <taxon>Eurotiomycetes</taxon>
        <taxon>Chaetothyriomycetidae</taxon>
        <taxon>Chaetothyriales</taxon>
        <taxon>Herpotrichiellaceae</taxon>
        <taxon>Exophiala</taxon>
    </lineage>
</organism>
<evidence type="ECO:0000256" key="1">
    <source>
        <dbReference type="SAM" id="MobiDB-lite"/>
    </source>
</evidence>
<proteinExistence type="predicted"/>
<reference evidence="2 3" key="1">
    <citation type="submission" date="2023-08" db="EMBL/GenBank/DDBJ databases">
        <title>Black Yeasts Isolated from many extreme environments.</title>
        <authorList>
            <person name="Coleine C."/>
            <person name="Stajich J.E."/>
            <person name="Selbmann L."/>
        </authorList>
    </citation>
    <scope>NUCLEOTIDE SEQUENCE [LARGE SCALE GENOMIC DNA]</scope>
    <source>
        <strain evidence="2 3">CCFEE 5792</strain>
    </source>
</reference>
<comment type="caution">
    <text evidence="2">The sequence shown here is derived from an EMBL/GenBank/DDBJ whole genome shotgun (WGS) entry which is preliminary data.</text>
</comment>
<evidence type="ECO:0000313" key="2">
    <source>
        <dbReference type="EMBL" id="KAK5063210.1"/>
    </source>
</evidence>
<feature type="region of interest" description="Disordered" evidence="1">
    <location>
        <begin position="917"/>
        <end position="936"/>
    </location>
</feature>
<dbReference type="RefSeq" id="XP_064711482.1">
    <property type="nucleotide sequence ID" value="XM_064848858.1"/>
</dbReference>
<dbReference type="GeneID" id="89973465"/>
<sequence length="1054" mass="118250">MDTTMDLSVVDLPKHFVDEPIIAREVMHDLKFPRILVNSEILSIAMVKRMVDLVALPEWTYDNVATIFYDEFHREIDGDTVEAILKQDFIPTDLPLTHGEHVVWSESPAITHPEFVCGTVIPSGIYWQLIESRQEHPAVLSNLCMERWSFDIDETTIEEMIDEWLDELPRNEDGLPIEPTGDPRPVHPGRRLEELGTEVTEAIDKREEFDIPPPLYSPRPTWGGKTFRHPREIGGSDTNGTADLNIPPFAALSQDVVSPPDYSAGALPPNFESIEAGAQDASPINLVQDFLSTGRRGRAASSSCEFIRRPPPVSAQKHPNWPCCPPVLPFRYTRDDIVEYIYGNLPDGTLIYGNGPDEEPLQFTRPPIPEALVVTTGRVRDYLMAAAHARKDSVNRSNTLIFKQIDTQDPTPWAEIDACFHSTVELLFDILQNNLAHGAVKILYDSKLPPSTNVRELVNHLRVHRGFERLHFWEDNTKFLMSSVLELLQWSGNPAILEMLRVYEEDFPWKFSKLSTLLVQVAMRMLGGQLTAEEHDDLGSLLGSGTTNPGGHSMDLDGTDDHLGSLLGSGTANPGGNSMGLDGTVDDTMQYPHRPSAGPLSFSAVNSVQENGDVGMQDSGDATPARDSPEPEEDQDPEAISARDGSRRLQSAERGVNFTNSSLPSARVARHQRIFYRLSDWLTLLTDIPENRDAGDVIADKLLEYEAEIADLEAYKTYKPRLWSLGHTIEELLTDLEVATFARMYSVNGDGILHWESRFINWLAKWSECLRRDANEVSSEYYLLTHGQLRMMHLPPRPFEARPIVLHRHIVQDLEYVLDCWDGLRRGPVWTPMREHLEALHARVNVGPRPIPTILLDIRFKFNTVLLTLDSCHIVREPAFPHFPPGVHPWTLEDAFDLEAGFIRPSGFHWTQGVFGTPVPPDDTDQPPNRPSDMGQHRRDVFHLAMQSAFECTNVHMHTTPTLDTMDLDLWDDPMATADDDGVGSGGSPETDIGDDGTFPFTFGILLPRPVPELSGLPDYETDDDGEYEEDDDGAMDLGSPLSPTTPDWHQHLP</sequence>
<feature type="compositionally biased region" description="Acidic residues" evidence="1">
    <location>
        <begin position="1020"/>
        <end position="1035"/>
    </location>
</feature>
<keyword evidence="3" id="KW-1185">Reference proteome</keyword>
<feature type="region of interest" description="Disordered" evidence="1">
    <location>
        <begin position="1010"/>
        <end position="1054"/>
    </location>
</feature>
<dbReference type="AlphaFoldDB" id="A0AAV9NTD6"/>
<feature type="region of interest" description="Disordered" evidence="1">
    <location>
        <begin position="974"/>
        <end position="993"/>
    </location>
</feature>
<dbReference type="EMBL" id="JAVRRD010000002">
    <property type="protein sequence ID" value="KAK5063210.1"/>
    <property type="molecule type" value="Genomic_DNA"/>
</dbReference>
<evidence type="ECO:0000313" key="3">
    <source>
        <dbReference type="Proteomes" id="UP001358417"/>
    </source>
</evidence>
<name>A0AAV9NTD6_9EURO</name>